<dbReference type="AlphaFoldDB" id="W9GHK6"/>
<dbReference type="CDD" id="cd00093">
    <property type="entry name" value="HTH_XRE"/>
    <property type="match status" value="1"/>
</dbReference>
<gene>
    <name evidence="2" type="ORF">N865_19065</name>
</gene>
<reference evidence="2 3" key="1">
    <citation type="submission" date="2013-08" db="EMBL/GenBank/DDBJ databases">
        <title>Intrasporangium oryzae NRRL B-24470.</title>
        <authorList>
            <person name="Liu H."/>
            <person name="Wang G."/>
        </authorList>
    </citation>
    <scope>NUCLEOTIDE SEQUENCE [LARGE SCALE GENOMIC DNA]</scope>
    <source>
        <strain evidence="2 3">NRRL B-24470</strain>
    </source>
</reference>
<dbReference type="PATRIC" id="fig|1386089.3.peg.431"/>
<dbReference type="RefSeq" id="WP_034800988.1">
    <property type="nucleotide sequence ID" value="NZ_AWSA01000003.1"/>
</dbReference>
<dbReference type="PROSITE" id="PS50943">
    <property type="entry name" value="HTH_CROC1"/>
    <property type="match status" value="1"/>
</dbReference>
<comment type="caution">
    <text evidence="2">The sequence shown here is derived from an EMBL/GenBank/DDBJ whole genome shotgun (WGS) entry which is preliminary data.</text>
</comment>
<dbReference type="Proteomes" id="UP000019489">
    <property type="component" value="Unassembled WGS sequence"/>
</dbReference>
<evidence type="ECO:0000313" key="2">
    <source>
        <dbReference type="EMBL" id="EWT03374.1"/>
    </source>
</evidence>
<dbReference type="OrthoDB" id="3765661at2"/>
<evidence type="ECO:0000313" key="3">
    <source>
        <dbReference type="Proteomes" id="UP000019489"/>
    </source>
</evidence>
<organism evidence="2 3">
    <name type="scientific">Intrasporangium oryzae NRRL B-24470</name>
    <dbReference type="NCBI Taxonomy" id="1386089"/>
    <lineage>
        <taxon>Bacteria</taxon>
        <taxon>Bacillati</taxon>
        <taxon>Actinomycetota</taxon>
        <taxon>Actinomycetes</taxon>
        <taxon>Micrococcales</taxon>
        <taxon>Intrasporangiaceae</taxon>
        <taxon>Intrasporangium</taxon>
    </lineage>
</organism>
<sequence>MLVDEMLWVLRNARRHAADPGLRTASGFAAGAGRAPAVHRAQVGRWESGAVEITQDLVRRYEIVLGLPEGQLLCAIDQFARNASPVRSTAALNPREDPDVDETLQLVERAVAPERMTGHDWDRLSANLGRMPHAMVRAGDWEHLMRRCIHELVVTVGLEYDLRAEAVARLAGHPRSGAVVADMVRDILDDPRAQFYNDTMSLLQFTTHPAALRILLDELSTPTNPDALRACLIALTSLVTGDHLTPGLARAAAHLAIGHLRDSRAPYRVHRGAANLLRALELPGRTRLAQALTAEDRSFAASIILEGRAVPPETLRRVRRRVRAAVDESQPEPDGEPVLYRLLDTALGHTDEMTRSNALSILMISPQGQVVGREYAAELATARAEGDVIAAHECCTVLTWLGRAEDLPLFIDMACSPETGPEMVAEVGVVAGNCVEPRTPVRAAREARCADRLRHVLHDNHAADPNRMADCVRGLTYILGMRGRFDTLAALSSSLDHAADHAVVNEVAQPVLGWWLSMPAHIRPEA</sequence>
<dbReference type="eggNOG" id="ENOG5032ZA1">
    <property type="taxonomic scope" value="Bacteria"/>
</dbReference>
<proteinExistence type="predicted"/>
<keyword evidence="3" id="KW-1185">Reference proteome</keyword>
<feature type="domain" description="HTH cro/C1-type" evidence="1">
    <location>
        <begin position="38"/>
        <end position="72"/>
    </location>
</feature>
<name>W9GHK6_9MICO</name>
<accession>W9GHK6</accession>
<evidence type="ECO:0000259" key="1">
    <source>
        <dbReference type="PROSITE" id="PS50943"/>
    </source>
</evidence>
<protein>
    <recommendedName>
        <fullName evidence="1">HTH cro/C1-type domain-containing protein</fullName>
    </recommendedName>
</protein>
<dbReference type="InterPro" id="IPR001387">
    <property type="entry name" value="Cro/C1-type_HTH"/>
</dbReference>
<dbReference type="EMBL" id="AWSA01000003">
    <property type="protein sequence ID" value="EWT03374.1"/>
    <property type="molecule type" value="Genomic_DNA"/>
</dbReference>